<comment type="caution">
    <text evidence="3">The sequence shown here is derived from an EMBL/GenBank/DDBJ whole genome shotgun (WGS) entry which is preliminary data.</text>
</comment>
<dbReference type="InterPro" id="IPR011990">
    <property type="entry name" value="TPR-like_helical_dom_sf"/>
</dbReference>
<keyword evidence="1" id="KW-0802">TPR repeat</keyword>
<dbReference type="InterPro" id="IPR019734">
    <property type="entry name" value="TPR_rpt"/>
</dbReference>
<sequence>MNNQIFQQARSAYASKNYEAALGAYTQCLQDVSHPLAPGEMGLLYHQIGNCLVKLDDYNEALHAYTQATADSTYDAVGAVNYNLGMAYAALHDYEDAVRHFEISVSDAKYDTPYKAYSAMGSALLKLGKSAEAGVAFRQAALDEGNPDPTKALLNLGICFMALDRPADAVTSYESALQFDMPAATKNKLFANLGQAYVACGQMQKAVTAFESALADKTYFLSDSANVDYQRAVGQVASGTSEMTAIMSPIGADMSGLDVPADGTPAYPVDDPYAYGAAPQDAYYYNEQPYGAEVMPGYAPDDRFFNASDEELEQWSKGLAKQDRKRRNVGLKILVFFIALILIVLAAGVFLFTQGYGFPSQETVIEELFADPSAASSSAFAKDLSEEKVQSMVALVTQDSGATIDGINKSMSESTAYVTAKTAEGGDVQYEVSLVRDAIGWKISNVELYFASQNQ</sequence>
<organism evidence="3 4">
    <name type="scientific">Raoultibacter massiliensis</name>
    <dbReference type="NCBI Taxonomy" id="1852371"/>
    <lineage>
        <taxon>Bacteria</taxon>
        <taxon>Bacillati</taxon>
        <taxon>Actinomycetota</taxon>
        <taxon>Coriobacteriia</taxon>
        <taxon>Eggerthellales</taxon>
        <taxon>Eggerthellaceae</taxon>
        <taxon>Raoultibacter</taxon>
    </lineage>
</organism>
<feature type="repeat" description="TPR" evidence="1">
    <location>
        <begin position="187"/>
        <end position="220"/>
    </location>
</feature>
<keyword evidence="2" id="KW-0472">Membrane</keyword>
<gene>
    <name evidence="3" type="ORF">AAA083_06915</name>
</gene>
<dbReference type="Proteomes" id="UP001487305">
    <property type="component" value="Unassembled WGS sequence"/>
</dbReference>
<dbReference type="PANTHER" id="PTHR12558">
    <property type="entry name" value="CELL DIVISION CYCLE 16,23,27"/>
    <property type="match status" value="1"/>
</dbReference>
<dbReference type="PANTHER" id="PTHR12558:SF13">
    <property type="entry name" value="CELL DIVISION CYCLE PROTEIN 27 HOMOLOG"/>
    <property type="match status" value="1"/>
</dbReference>
<reference evidence="3 4" key="1">
    <citation type="submission" date="2024-04" db="EMBL/GenBank/DDBJ databases">
        <title>Human intestinal bacterial collection.</title>
        <authorList>
            <person name="Pauvert C."/>
            <person name="Hitch T.C.A."/>
            <person name="Clavel T."/>
        </authorList>
    </citation>
    <scope>NUCLEOTIDE SEQUENCE [LARGE SCALE GENOMIC DNA]</scope>
    <source>
        <strain evidence="3 4">CLA-KB-H42</strain>
    </source>
</reference>
<evidence type="ECO:0000313" key="3">
    <source>
        <dbReference type="EMBL" id="MEQ3362703.1"/>
    </source>
</evidence>
<dbReference type="Pfam" id="PF13176">
    <property type="entry name" value="TPR_7"/>
    <property type="match status" value="1"/>
</dbReference>
<accession>A0ABV1JD68</accession>
<evidence type="ECO:0000256" key="1">
    <source>
        <dbReference type="PROSITE-ProRule" id="PRU00339"/>
    </source>
</evidence>
<keyword evidence="4" id="KW-1185">Reference proteome</keyword>
<feature type="transmembrane region" description="Helical" evidence="2">
    <location>
        <begin position="329"/>
        <end position="352"/>
    </location>
</feature>
<dbReference type="PROSITE" id="PS50005">
    <property type="entry name" value="TPR"/>
    <property type="match status" value="1"/>
</dbReference>
<dbReference type="SUPFAM" id="SSF48452">
    <property type="entry name" value="TPR-like"/>
    <property type="match status" value="1"/>
</dbReference>
<evidence type="ECO:0000256" key="2">
    <source>
        <dbReference type="SAM" id="Phobius"/>
    </source>
</evidence>
<dbReference type="EMBL" id="JBBNOP010000005">
    <property type="protein sequence ID" value="MEQ3362703.1"/>
    <property type="molecule type" value="Genomic_DNA"/>
</dbReference>
<proteinExistence type="predicted"/>
<evidence type="ECO:0000313" key="4">
    <source>
        <dbReference type="Proteomes" id="UP001487305"/>
    </source>
</evidence>
<keyword evidence="2" id="KW-1133">Transmembrane helix</keyword>
<protein>
    <submittedName>
        <fullName evidence="3">Tetratricopeptide repeat protein</fullName>
    </submittedName>
</protein>
<dbReference type="SMART" id="SM00028">
    <property type="entry name" value="TPR"/>
    <property type="match status" value="6"/>
</dbReference>
<dbReference type="Pfam" id="PF13432">
    <property type="entry name" value="TPR_16"/>
    <property type="match status" value="2"/>
</dbReference>
<dbReference type="RefSeq" id="WP_102374954.1">
    <property type="nucleotide sequence ID" value="NZ_DBFADM010000036.1"/>
</dbReference>
<name>A0ABV1JD68_9ACTN</name>
<dbReference type="Gene3D" id="1.25.40.10">
    <property type="entry name" value="Tetratricopeptide repeat domain"/>
    <property type="match status" value="2"/>
</dbReference>
<keyword evidence="2" id="KW-0812">Transmembrane</keyword>